<dbReference type="GO" id="GO:0005739">
    <property type="term" value="C:mitochondrion"/>
    <property type="evidence" value="ECO:0007669"/>
    <property type="project" value="UniProtKB-SubCell"/>
</dbReference>
<dbReference type="GO" id="GO:0003735">
    <property type="term" value="F:structural constituent of ribosome"/>
    <property type="evidence" value="ECO:0007669"/>
    <property type="project" value="TreeGrafter"/>
</dbReference>
<comment type="subcellular location">
    <subcellularLocation>
        <location evidence="1">Mitochondrion</location>
    </subcellularLocation>
</comment>
<keyword evidence="11" id="KW-1185">Reference proteome</keyword>
<reference evidence="10" key="1">
    <citation type="journal article" date="2023" name="Mol. Phylogenet. Evol.">
        <title>Genome-scale phylogeny and comparative genomics of the fungal order Sordariales.</title>
        <authorList>
            <person name="Hensen N."/>
            <person name="Bonometti L."/>
            <person name="Westerberg I."/>
            <person name="Brannstrom I.O."/>
            <person name="Guillou S."/>
            <person name="Cros-Aarteil S."/>
            <person name="Calhoun S."/>
            <person name="Haridas S."/>
            <person name="Kuo A."/>
            <person name="Mondo S."/>
            <person name="Pangilinan J."/>
            <person name="Riley R."/>
            <person name="LaButti K."/>
            <person name="Andreopoulos B."/>
            <person name="Lipzen A."/>
            <person name="Chen C."/>
            <person name="Yan M."/>
            <person name="Daum C."/>
            <person name="Ng V."/>
            <person name="Clum A."/>
            <person name="Steindorff A."/>
            <person name="Ohm R.A."/>
            <person name="Martin F."/>
            <person name="Silar P."/>
            <person name="Natvig D.O."/>
            <person name="Lalanne C."/>
            <person name="Gautier V."/>
            <person name="Ament-Velasquez S.L."/>
            <person name="Kruys A."/>
            <person name="Hutchinson M.I."/>
            <person name="Powell A.J."/>
            <person name="Barry K."/>
            <person name="Miller A.N."/>
            <person name="Grigoriev I.V."/>
            <person name="Debuchy R."/>
            <person name="Gladieux P."/>
            <person name="Hiltunen Thoren M."/>
            <person name="Johannesson H."/>
        </authorList>
    </citation>
    <scope>NUCLEOTIDE SEQUENCE</scope>
    <source>
        <strain evidence="10">SMH4131-1</strain>
    </source>
</reference>
<comment type="caution">
    <text evidence="10">The sequence shown here is derived from an EMBL/GenBank/DDBJ whole genome shotgun (WGS) entry which is preliminary data.</text>
</comment>
<keyword evidence="5" id="KW-0496">Mitochondrion</keyword>
<proteinExistence type="inferred from homology"/>
<evidence type="ECO:0000256" key="9">
    <source>
        <dbReference type="SAM" id="MobiDB-lite"/>
    </source>
</evidence>
<dbReference type="GO" id="GO:0000150">
    <property type="term" value="F:DNA strand exchange activity"/>
    <property type="evidence" value="ECO:0007669"/>
    <property type="project" value="InterPro"/>
</dbReference>
<evidence type="ECO:0000256" key="6">
    <source>
        <dbReference type="ARBA" id="ARBA00023163"/>
    </source>
</evidence>
<gene>
    <name evidence="10" type="ORF">B0T19DRAFT_483555</name>
</gene>
<organism evidence="10 11">
    <name type="scientific">Cercophora scortea</name>
    <dbReference type="NCBI Taxonomy" id="314031"/>
    <lineage>
        <taxon>Eukaryota</taxon>
        <taxon>Fungi</taxon>
        <taxon>Dikarya</taxon>
        <taxon>Ascomycota</taxon>
        <taxon>Pezizomycotina</taxon>
        <taxon>Sordariomycetes</taxon>
        <taxon>Sordariomycetidae</taxon>
        <taxon>Sordariales</taxon>
        <taxon>Lasiosphaeriaceae</taxon>
        <taxon>Cercophora</taxon>
    </lineage>
</organism>
<evidence type="ECO:0000256" key="1">
    <source>
        <dbReference type="ARBA" id="ARBA00004173"/>
    </source>
</evidence>
<evidence type="ECO:0000256" key="3">
    <source>
        <dbReference type="ARBA" id="ARBA00022980"/>
    </source>
</evidence>
<dbReference type="GO" id="GO:0003697">
    <property type="term" value="F:single-stranded DNA binding"/>
    <property type="evidence" value="ECO:0007669"/>
    <property type="project" value="InterPro"/>
</dbReference>
<dbReference type="Pfam" id="PF12829">
    <property type="entry name" value="Mhr1"/>
    <property type="match status" value="1"/>
</dbReference>
<keyword evidence="3" id="KW-0689">Ribosomal protein</keyword>
<keyword evidence="4" id="KW-0805">Transcription regulation</keyword>
<dbReference type="Proteomes" id="UP001286456">
    <property type="component" value="Unassembled WGS sequence"/>
</dbReference>
<dbReference type="GO" id="GO:0005840">
    <property type="term" value="C:ribosome"/>
    <property type="evidence" value="ECO:0007669"/>
    <property type="project" value="UniProtKB-KW"/>
</dbReference>
<evidence type="ECO:0000256" key="5">
    <source>
        <dbReference type="ARBA" id="ARBA00023128"/>
    </source>
</evidence>
<evidence type="ECO:0000313" key="11">
    <source>
        <dbReference type="Proteomes" id="UP001286456"/>
    </source>
</evidence>
<sequence>MNALHALSPSSPVCRRLAFRALGLGLSRSIATTAARSAKKSRSAGAAAAAVAAKELQTKSDRPGPLPKQPPHPPRPDLPGGHPADHGEFIWVYTHIESGHIVYSHKSVMRPTKAQEQMPYTGKKLVPALLRKDYWRPMAAIQFPPGLGVVGRSVYQKLRELKQRHELEWADSEDTERAAELYHMSKRERGAALNDQKANCIADMAAVLQGQTRGNLVAYKAGTYWYPEELEKIANDKKEQKRVAKEAAAAAKAAAKAAAAAGEAPPPAAVPVKAVATKEEQAVDAGETKLHLAKIFWADPNDSYYARSWSENVTHLPGLPAKDTEWQNPTLQQRPNKLEGNWHLKKLAKEAEAEMLKQEVTIEAPRPVEA</sequence>
<dbReference type="InterPro" id="IPR024629">
    <property type="entry name" value="Ribosomal_mL67"/>
</dbReference>
<evidence type="ECO:0000313" key="10">
    <source>
        <dbReference type="EMBL" id="KAK3333514.1"/>
    </source>
</evidence>
<feature type="region of interest" description="Disordered" evidence="9">
    <location>
        <begin position="33"/>
        <end position="83"/>
    </location>
</feature>
<dbReference type="AlphaFoldDB" id="A0AAE0MJM0"/>
<evidence type="ECO:0000256" key="8">
    <source>
        <dbReference type="ARBA" id="ARBA00035185"/>
    </source>
</evidence>
<dbReference type="PANTHER" id="PTHR28184">
    <property type="entry name" value="MITOCHONDRIAL HOMOLOGOUS RECOMBINATION PROTEIN 1"/>
    <property type="match status" value="1"/>
</dbReference>
<dbReference type="GO" id="GO:1990904">
    <property type="term" value="C:ribonucleoprotein complex"/>
    <property type="evidence" value="ECO:0007669"/>
    <property type="project" value="UniProtKB-KW"/>
</dbReference>
<comment type="similarity">
    <text evidence="2">Belongs to the mitochondrion-specific ribosomal protein mL67 family.</text>
</comment>
<reference evidence="10" key="2">
    <citation type="submission" date="2023-06" db="EMBL/GenBank/DDBJ databases">
        <authorList>
            <consortium name="Lawrence Berkeley National Laboratory"/>
            <person name="Haridas S."/>
            <person name="Hensen N."/>
            <person name="Bonometti L."/>
            <person name="Westerberg I."/>
            <person name="Brannstrom I.O."/>
            <person name="Guillou S."/>
            <person name="Cros-Aarteil S."/>
            <person name="Calhoun S."/>
            <person name="Kuo A."/>
            <person name="Mondo S."/>
            <person name="Pangilinan J."/>
            <person name="Riley R."/>
            <person name="Labutti K."/>
            <person name="Andreopoulos B."/>
            <person name="Lipzen A."/>
            <person name="Chen C."/>
            <person name="Yanf M."/>
            <person name="Daum C."/>
            <person name="Ng V."/>
            <person name="Clum A."/>
            <person name="Steindorff A."/>
            <person name="Ohm R."/>
            <person name="Martin F."/>
            <person name="Silar P."/>
            <person name="Natvig D."/>
            <person name="Lalanne C."/>
            <person name="Gautier V."/>
            <person name="Ament-Velasquez S.L."/>
            <person name="Kruys A."/>
            <person name="Hutchinson M.I."/>
            <person name="Powell A.J."/>
            <person name="Barry K."/>
            <person name="Miller A.N."/>
            <person name="Grigoriev I.V."/>
            <person name="Debuchy R."/>
            <person name="Gladieux P."/>
            <person name="Thoren M.H."/>
            <person name="Johannesson H."/>
        </authorList>
    </citation>
    <scope>NUCLEOTIDE SEQUENCE</scope>
    <source>
        <strain evidence="10">SMH4131-1</strain>
    </source>
</reference>
<keyword evidence="7" id="KW-0687">Ribonucleoprotein</keyword>
<dbReference type="PANTHER" id="PTHR28184:SF1">
    <property type="entry name" value="LARGE RIBOSOMAL SUBUNIT PROTEIN ML67"/>
    <property type="match status" value="1"/>
</dbReference>
<accession>A0AAE0MJM0</accession>
<feature type="compositionally biased region" description="Low complexity" evidence="9">
    <location>
        <begin position="43"/>
        <end position="54"/>
    </location>
</feature>
<dbReference type="EMBL" id="JAUEPO010000002">
    <property type="protein sequence ID" value="KAK3333514.1"/>
    <property type="molecule type" value="Genomic_DNA"/>
</dbReference>
<evidence type="ECO:0000256" key="2">
    <source>
        <dbReference type="ARBA" id="ARBA00010741"/>
    </source>
</evidence>
<keyword evidence="6" id="KW-0804">Transcription</keyword>
<evidence type="ECO:0000256" key="7">
    <source>
        <dbReference type="ARBA" id="ARBA00023274"/>
    </source>
</evidence>
<evidence type="ECO:0000256" key="4">
    <source>
        <dbReference type="ARBA" id="ARBA00023015"/>
    </source>
</evidence>
<protein>
    <recommendedName>
        <fullName evidence="8">Large ribosomal subunit protein mL67</fullName>
    </recommendedName>
</protein>
<feature type="compositionally biased region" description="Pro residues" evidence="9">
    <location>
        <begin position="64"/>
        <end position="77"/>
    </location>
</feature>
<name>A0AAE0MJM0_9PEZI</name>